<evidence type="ECO:0000256" key="3">
    <source>
        <dbReference type="SAM" id="SignalP"/>
    </source>
</evidence>
<evidence type="ECO:0000256" key="1">
    <source>
        <dbReference type="SAM" id="Coils"/>
    </source>
</evidence>
<protein>
    <submittedName>
        <fullName evidence="4">Uncharacterized protein</fullName>
    </submittedName>
</protein>
<feature type="compositionally biased region" description="Basic and acidic residues" evidence="2">
    <location>
        <begin position="54"/>
        <end position="66"/>
    </location>
</feature>
<evidence type="ECO:0000313" key="4">
    <source>
        <dbReference type="EMBL" id="KAH6600216.1"/>
    </source>
</evidence>
<gene>
    <name evidence="4" type="ORF">BASA50_002484</name>
</gene>
<name>A0ABQ8FLF0_9FUNG</name>
<organism evidence="4 5">
    <name type="scientific">Batrachochytrium salamandrivorans</name>
    <dbReference type="NCBI Taxonomy" id="1357716"/>
    <lineage>
        <taxon>Eukaryota</taxon>
        <taxon>Fungi</taxon>
        <taxon>Fungi incertae sedis</taxon>
        <taxon>Chytridiomycota</taxon>
        <taxon>Chytridiomycota incertae sedis</taxon>
        <taxon>Chytridiomycetes</taxon>
        <taxon>Rhizophydiales</taxon>
        <taxon>Rhizophydiales incertae sedis</taxon>
        <taxon>Batrachochytrium</taxon>
    </lineage>
</organism>
<comment type="caution">
    <text evidence="4">The sequence shown here is derived from an EMBL/GenBank/DDBJ whole genome shotgun (WGS) entry which is preliminary data.</text>
</comment>
<feature type="signal peptide" evidence="3">
    <location>
        <begin position="1"/>
        <end position="18"/>
    </location>
</feature>
<dbReference type="Proteomes" id="UP001648503">
    <property type="component" value="Unassembled WGS sequence"/>
</dbReference>
<feature type="chain" id="PRO_5046654054" evidence="3">
    <location>
        <begin position="19"/>
        <end position="373"/>
    </location>
</feature>
<feature type="compositionally biased region" description="Polar residues" evidence="2">
    <location>
        <begin position="38"/>
        <end position="53"/>
    </location>
</feature>
<sequence length="373" mass="42278">MKLGTVAILLGLVVTIKASDVPSNTINDDASAQGPLAASTSLPITNQQDSTTTHPDDPEARLDSGGKKKSKLSKWMKSLGFTNPESKECRPPKETGHGNGNPNVHLGLFRVTKEPEPSFKSHRATERVKLAVEREYSQLYALKRDYFVLVTKKNILKHELAKSSKNGNTAQKYVARKGPLRLDSVEVLTVTDKSAPDADSIEEYWLMVGTTLTAIDIEIDRAAKKIADVFFHIRQLKEKNCEIYIKVLPEILERLPQSSYPPVIESLKIERERLEEQITKARAKLYESEKALSDSKLNHLKFQGCQYDGHTRQVHRSKDKEPEKKPLRTECELERNVKDARRDLSYNMVHQKMLNAFIKYAHKQILLPTPKLK</sequence>
<feature type="region of interest" description="Disordered" evidence="2">
    <location>
        <begin position="22"/>
        <end position="104"/>
    </location>
</feature>
<feature type="compositionally biased region" description="Basic and acidic residues" evidence="2">
    <location>
        <begin position="85"/>
        <end position="96"/>
    </location>
</feature>
<keyword evidence="5" id="KW-1185">Reference proteome</keyword>
<feature type="coiled-coil region" evidence="1">
    <location>
        <begin position="264"/>
        <end position="291"/>
    </location>
</feature>
<keyword evidence="3" id="KW-0732">Signal</keyword>
<proteinExistence type="predicted"/>
<keyword evidence="1" id="KW-0175">Coiled coil</keyword>
<reference evidence="4 5" key="1">
    <citation type="submission" date="2021-02" db="EMBL/GenBank/DDBJ databases">
        <title>Variation within the Batrachochytrium salamandrivorans European outbreak.</title>
        <authorList>
            <person name="Kelly M."/>
            <person name="Pasmans F."/>
            <person name="Shea T.P."/>
            <person name="Munoz J.F."/>
            <person name="Carranza S."/>
            <person name="Cuomo C.A."/>
            <person name="Martel A."/>
        </authorList>
    </citation>
    <scope>NUCLEOTIDE SEQUENCE [LARGE SCALE GENOMIC DNA]</scope>
    <source>
        <strain evidence="4 5">AMFP18/2</strain>
    </source>
</reference>
<evidence type="ECO:0000313" key="5">
    <source>
        <dbReference type="Proteomes" id="UP001648503"/>
    </source>
</evidence>
<dbReference type="EMBL" id="JAFCIX010000044">
    <property type="protein sequence ID" value="KAH6600216.1"/>
    <property type="molecule type" value="Genomic_DNA"/>
</dbReference>
<accession>A0ABQ8FLF0</accession>
<evidence type="ECO:0000256" key="2">
    <source>
        <dbReference type="SAM" id="MobiDB-lite"/>
    </source>
</evidence>